<evidence type="ECO:0000256" key="1">
    <source>
        <dbReference type="SAM" id="MobiDB-lite"/>
    </source>
</evidence>
<dbReference type="HOGENOM" id="CLU_1603794_0_0_1"/>
<sequence>MLFNIPFVCSATLLLAGSVTASPAIFARQGGHGGGGSGGGGQDPGNQGNITAKPTEIGTPQPNATTPEPPSGTPGGVLLCEQVEWSNCNYTVLQLDECYDLKEKWNRTISSLGPDNGTVLLTYEDVKCSGNGTGWLYPGSPDIRHDGWNDKISSIKAISDTSYHSH</sequence>
<feature type="signal peptide" evidence="2">
    <location>
        <begin position="1"/>
        <end position="21"/>
    </location>
</feature>
<accession>A0A0C9W2U1</accession>
<dbReference type="EMBL" id="KN837110">
    <property type="protein sequence ID" value="KIJ45935.1"/>
    <property type="molecule type" value="Genomic_DNA"/>
</dbReference>
<dbReference type="AlphaFoldDB" id="A0A0C9W2U1"/>
<protein>
    <submittedName>
        <fullName evidence="3">Uncharacterized protein</fullName>
    </submittedName>
</protein>
<dbReference type="OrthoDB" id="5401396at2759"/>
<evidence type="ECO:0000313" key="4">
    <source>
        <dbReference type="Proteomes" id="UP000054279"/>
    </source>
</evidence>
<feature type="chain" id="PRO_5002205049" evidence="2">
    <location>
        <begin position="22"/>
        <end position="166"/>
    </location>
</feature>
<keyword evidence="4" id="KW-1185">Reference proteome</keyword>
<feature type="compositionally biased region" description="Gly residues" evidence="1">
    <location>
        <begin position="30"/>
        <end position="43"/>
    </location>
</feature>
<reference evidence="3 4" key="1">
    <citation type="submission" date="2014-06" db="EMBL/GenBank/DDBJ databases">
        <title>Evolutionary Origins and Diversification of the Mycorrhizal Mutualists.</title>
        <authorList>
            <consortium name="DOE Joint Genome Institute"/>
            <consortium name="Mycorrhizal Genomics Consortium"/>
            <person name="Kohler A."/>
            <person name="Kuo A."/>
            <person name="Nagy L.G."/>
            <person name="Floudas D."/>
            <person name="Copeland A."/>
            <person name="Barry K.W."/>
            <person name="Cichocki N."/>
            <person name="Veneault-Fourrey C."/>
            <person name="LaButti K."/>
            <person name="Lindquist E.A."/>
            <person name="Lipzen A."/>
            <person name="Lundell T."/>
            <person name="Morin E."/>
            <person name="Murat C."/>
            <person name="Riley R."/>
            <person name="Ohm R."/>
            <person name="Sun H."/>
            <person name="Tunlid A."/>
            <person name="Henrissat B."/>
            <person name="Grigoriev I.V."/>
            <person name="Hibbett D.S."/>
            <person name="Martin F."/>
        </authorList>
    </citation>
    <scope>NUCLEOTIDE SEQUENCE [LARGE SCALE GENOMIC DNA]</scope>
    <source>
        <strain evidence="3 4">SS14</strain>
    </source>
</reference>
<evidence type="ECO:0000256" key="2">
    <source>
        <dbReference type="SAM" id="SignalP"/>
    </source>
</evidence>
<feature type="region of interest" description="Disordered" evidence="1">
    <location>
        <begin position="30"/>
        <end position="75"/>
    </location>
</feature>
<dbReference type="Proteomes" id="UP000054279">
    <property type="component" value="Unassembled WGS sequence"/>
</dbReference>
<dbReference type="Gene3D" id="2.60.20.10">
    <property type="entry name" value="Crystallins"/>
    <property type="match status" value="1"/>
</dbReference>
<proteinExistence type="predicted"/>
<organism evidence="3 4">
    <name type="scientific">Sphaerobolus stellatus (strain SS14)</name>
    <dbReference type="NCBI Taxonomy" id="990650"/>
    <lineage>
        <taxon>Eukaryota</taxon>
        <taxon>Fungi</taxon>
        <taxon>Dikarya</taxon>
        <taxon>Basidiomycota</taxon>
        <taxon>Agaricomycotina</taxon>
        <taxon>Agaricomycetes</taxon>
        <taxon>Phallomycetidae</taxon>
        <taxon>Geastrales</taxon>
        <taxon>Sphaerobolaceae</taxon>
        <taxon>Sphaerobolus</taxon>
    </lineage>
</organism>
<name>A0A0C9W2U1_SPHS4</name>
<keyword evidence="2" id="KW-0732">Signal</keyword>
<gene>
    <name evidence="3" type="ORF">M422DRAFT_250724</name>
</gene>
<evidence type="ECO:0000313" key="3">
    <source>
        <dbReference type="EMBL" id="KIJ45935.1"/>
    </source>
</evidence>